<dbReference type="PROSITE" id="PS00218">
    <property type="entry name" value="AMINO_ACID_PERMEASE_1"/>
    <property type="match status" value="1"/>
</dbReference>
<feature type="transmembrane region" description="Helical" evidence="7">
    <location>
        <begin position="133"/>
        <end position="154"/>
    </location>
</feature>
<feature type="transmembrane region" description="Helical" evidence="7">
    <location>
        <begin position="72"/>
        <end position="95"/>
    </location>
</feature>
<feature type="compositionally biased region" description="Polar residues" evidence="6">
    <location>
        <begin position="520"/>
        <end position="533"/>
    </location>
</feature>
<protein>
    <submittedName>
        <fullName evidence="8">Uncharacterized protein</fullName>
    </submittedName>
</protein>
<gene>
    <name evidence="8" type="ORF">OHC33_009752</name>
</gene>
<proteinExistence type="predicted"/>
<comment type="subcellular location">
    <subcellularLocation>
        <location evidence="1">Membrane</location>
        <topology evidence="1">Multi-pass membrane protein</topology>
    </subcellularLocation>
</comment>
<dbReference type="PANTHER" id="PTHR45649:SF14">
    <property type="entry name" value="GABA PERMEASE"/>
    <property type="match status" value="1"/>
</dbReference>
<keyword evidence="9" id="KW-1185">Reference proteome</keyword>
<feature type="transmembrane region" description="Helical" evidence="7">
    <location>
        <begin position="376"/>
        <end position="396"/>
    </location>
</feature>
<keyword evidence="5 7" id="KW-0472">Membrane</keyword>
<dbReference type="GO" id="GO:0006865">
    <property type="term" value="P:amino acid transport"/>
    <property type="evidence" value="ECO:0007669"/>
    <property type="project" value="InterPro"/>
</dbReference>
<evidence type="ECO:0000256" key="2">
    <source>
        <dbReference type="ARBA" id="ARBA00022448"/>
    </source>
</evidence>
<dbReference type="Pfam" id="PF13520">
    <property type="entry name" value="AA_permease_2"/>
    <property type="match status" value="1"/>
</dbReference>
<evidence type="ECO:0000256" key="3">
    <source>
        <dbReference type="ARBA" id="ARBA00022692"/>
    </source>
</evidence>
<feature type="transmembrane region" description="Helical" evidence="7">
    <location>
        <begin position="473"/>
        <end position="494"/>
    </location>
</feature>
<comment type="caution">
    <text evidence="8">The sequence shown here is derived from an EMBL/GenBank/DDBJ whole genome shotgun (WGS) entry which is preliminary data.</text>
</comment>
<evidence type="ECO:0000313" key="8">
    <source>
        <dbReference type="EMBL" id="KAK5949211.1"/>
    </source>
</evidence>
<evidence type="ECO:0000256" key="7">
    <source>
        <dbReference type="SAM" id="Phobius"/>
    </source>
</evidence>
<keyword evidence="3 7" id="KW-0812">Transmembrane</keyword>
<dbReference type="EMBL" id="JAKLMC020000038">
    <property type="protein sequence ID" value="KAK5949211.1"/>
    <property type="molecule type" value="Genomic_DNA"/>
</dbReference>
<accession>A0AAN8F080</accession>
<evidence type="ECO:0000256" key="1">
    <source>
        <dbReference type="ARBA" id="ARBA00004141"/>
    </source>
</evidence>
<feature type="transmembrane region" description="Helical" evidence="7">
    <location>
        <begin position="441"/>
        <end position="461"/>
    </location>
</feature>
<feature type="transmembrane region" description="Helical" evidence="7">
    <location>
        <begin position="41"/>
        <end position="66"/>
    </location>
</feature>
<dbReference type="Proteomes" id="UP001316803">
    <property type="component" value="Unassembled WGS sequence"/>
</dbReference>
<evidence type="ECO:0000313" key="9">
    <source>
        <dbReference type="Proteomes" id="UP001316803"/>
    </source>
</evidence>
<dbReference type="PANTHER" id="PTHR45649">
    <property type="entry name" value="AMINO-ACID PERMEASE BAT1"/>
    <property type="match status" value="1"/>
</dbReference>
<evidence type="ECO:0000256" key="4">
    <source>
        <dbReference type="ARBA" id="ARBA00022989"/>
    </source>
</evidence>
<feature type="transmembrane region" description="Helical" evidence="7">
    <location>
        <begin position="166"/>
        <end position="183"/>
    </location>
</feature>
<dbReference type="GO" id="GO:0015101">
    <property type="term" value="F:organic cation transmembrane transporter activity"/>
    <property type="evidence" value="ECO:0007669"/>
    <property type="project" value="UniProtKB-ARBA"/>
</dbReference>
<evidence type="ECO:0000256" key="6">
    <source>
        <dbReference type="SAM" id="MobiDB-lite"/>
    </source>
</evidence>
<dbReference type="FunFam" id="1.20.1740.10:FF:000046">
    <property type="entry name" value="Amino-acid permease, putative"/>
    <property type="match status" value="1"/>
</dbReference>
<feature type="transmembrane region" description="Helical" evidence="7">
    <location>
        <begin position="273"/>
        <end position="296"/>
    </location>
</feature>
<feature type="transmembrane region" description="Helical" evidence="7">
    <location>
        <begin position="402"/>
        <end position="421"/>
    </location>
</feature>
<name>A0AAN8F080_9EURO</name>
<evidence type="ECO:0000256" key="5">
    <source>
        <dbReference type="ARBA" id="ARBA00023136"/>
    </source>
</evidence>
<sequence length="549" mass="59295">MDTARRRSSVPGRRHTNAGEDADALAALGHKQELQRNFSMISMLGLAFAILNTWTALSASLSLALPSGGPSAVIWGLITAGIFNLCLAASMAEFLSAYPTAGGQYHWAAIISWKGWAPSISWATGWINVSGWIALTATGGLLGSQLIMGVISLYDPSFEPQRWQQFLIYIGYTLAAFFINTFMTRLLPLITQAAFIWSLAGFVIISITVLACASPDYQSGQFVYGDFLNETGWPNGLAWLLGLLQGALSLTGFDACAHMIEEIPEPHLRGPKIVIYCIVIGMVTGWIFLSVLLFVLTDVDTVNSSAAGPLLEVLYQATNNRAGATCLLMFPLICLLFATIGIMSTSSRMTWAFARDGGLPFSRIFAKVHPRLDTPVNALLLTTVLVIIFGCIFLGSSSAFNAIVSASVVALGISYAIPPAINILRGRKMLPETRAFKLPNWLGWTCNVVGVLYTILTTILFVFPPELPVTGNNMNYCIVAFAIILIISLIQWFIDGRKNYTGPKLDMDAMMNGEVEGLAVSNTHDSNSTPSNGLGNGQLKPTEKDKLAA</sequence>
<dbReference type="InterPro" id="IPR004840">
    <property type="entry name" value="Amino_acid_permease_CS"/>
</dbReference>
<keyword evidence="2" id="KW-0813">Transport</keyword>
<organism evidence="8 9">
    <name type="scientific">Knufia fluminis</name>
    <dbReference type="NCBI Taxonomy" id="191047"/>
    <lineage>
        <taxon>Eukaryota</taxon>
        <taxon>Fungi</taxon>
        <taxon>Dikarya</taxon>
        <taxon>Ascomycota</taxon>
        <taxon>Pezizomycotina</taxon>
        <taxon>Eurotiomycetes</taxon>
        <taxon>Chaetothyriomycetidae</taxon>
        <taxon>Chaetothyriales</taxon>
        <taxon>Trichomeriaceae</taxon>
        <taxon>Knufia</taxon>
    </lineage>
</organism>
<dbReference type="PIRSF" id="PIRSF006060">
    <property type="entry name" value="AA_transporter"/>
    <property type="match status" value="1"/>
</dbReference>
<keyword evidence="4 7" id="KW-1133">Transmembrane helix</keyword>
<dbReference type="GO" id="GO:0016020">
    <property type="term" value="C:membrane"/>
    <property type="evidence" value="ECO:0007669"/>
    <property type="project" value="UniProtKB-SubCell"/>
</dbReference>
<feature type="transmembrane region" description="Helical" evidence="7">
    <location>
        <begin position="189"/>
        <end position="213"/>
    </location>
</feature>
<feature type="transmembrane region" description="Helical" evidence="7">
    <location>
        <begin position="322"/>
        <end position="343"/>
    </location>
</feature>
<dbReference type="Gene3D" id="1.20.1740.10">
    <property type="entry name" value="Amino acid/polyamine transporter I"/>
    <property type="match status" value="1"/>
</dbReference>
<dbReference type="InterPro" id="IPR002293">
    <property type="entry name" value="AA/rel_permease1"/>
</dbReference>
<feature type="region of interest" description="Disordered" evidence="6">
    <location>
        <begin position="520"/>
        <end position="549"/>
    </location>
</feature>
<dbReference type="AlphaFoldDB" id="A0AAN8F080"/>
<reference evidence="8 9" key="1">
    <citation type="submission" date="2022-12" db="EMBL/GenBank/DDBJ databases">
        <title>Genomic features and morphological characterization of a novel Knufia sp. strain isolated from spacecraft assembly facility.</title>
        <authorList>
            <person name="Teixeira M."/>
            <person name="Chander A.M."/>
            <person name="Stajich J.E."/>
            <person name="Venkateswaran K."/>
        </authorList>
    </citation>
    <scope>NUCLEOTIDE SEQUENCE [LARGE SCALE GENOMIC DNA]</scope>
    <source>
        <strain evidence="8 9">FJI-L2-BK-P2</strain>
    </source>
</reference>